<dbReference type="Proteomes" id="UP000542742">
    <property type="component" value="Unassembled WGS sequence"/>
</dbReference>
<dbReference type="GO" id="GO:0051213">
    <property type="term" value="F:dioxygenase activity"/>
    <property type="evidence" value="ECO:0007669"/>
    <property type="project" value="UniProtKB-KW"/>
</dbReference>
<keyword evidence="3" id="KW-0223">Dioxygenase</keyword>
<dbReference type="InterPro" id="IPR013096">
    <property type="entry name" value="Cupin_2"/>
</dbReference>
<sequence length="125" mass="13365">MLTKYAVADEAAGLTEFWSQRVLTEANGNLFKVAKGTRSANWHAHDDQDETFLLLAGHLTVQLRDGDVHLSPGDLLVIPRGVEHCPRVDGDEEAHFLLIGPAVTSNAAGGKPDWSHAGGTPTSTP</sequence>
<dbReference type="Gene3D" id="2.60.120.10">
    <property type="entry name" value="Jelly Rolls"/>
    <property type="match status" value="1"/>
</dbReference>
<proteinExistence type="predicted"/>
<dbReference type="PANTHER" id="PTHR36114:SF1">
    <property type="entry name" value="16.7 KDA PROTEIN IN WHIE LOCUS"/>
    <property type="match status" value="1"/>
</dbReference>
<feature type="region of interest" description="Disordered" evidence="1">
    <location>
        <begin position="104"/>
        <end position="125"/>
    </location>
</feature>
<dbReference type="InterPro" id="IPR052044">
    <property type="entry name" value="PKS_Associated_Protein"/>
</dbReference>
<dbReference type="EMBL" id="JACHMF010000001">
    <property type="protein sequence ID" value="MBB4697312.1"/>
    <property type="molecule type" value="Genomic_DNA"/>
</dbReference>
<name>A0A7W7G5T0_9ACTN</name>
<dbReference type="Pfam" id="PF07883">
    <property type="entry name" value="Cupin_2"/>
    <property type="match status" value="1"/>
</dbReference>
<protein>
    <submittedName>
        <fullName evidence="3">Quercetin dioxygenase-like cupin family protein</fullName>
    </submittedName>
</protein>
<keyword evidence="4" id="KW-1185">Reference proteome</keyword>
<dbReference type="SUPFAM" id="SSF51182">
    <property type="entry name" value="RmlC-like cupins"/>
    <property type="match status" value="1"/>
</dbReference>
<gene>
    <name evidence="3" type="ORF">BKA14_007460</name>
</gene>
<reference evidence="3 4" key="1">
    <citation type="submission" date="2020-08" db="EMBL/GenBank/DDBJ databases">
        <title>Sequencing the genomes of 1000 actinobacteria strains.</title>
        <authorList>
            <person name="Klenk H.-P."/>
        </authorList>
    </citation>
    <scope>NUCLEOTIDE SEQUENCE [LARGE SCALE GENOMIC DNA]</scope>
    <source>
        <strain evidence="3 4">DSM 45518</strain>
    </source>
</reference>
<evidence type="ECO:0000313" key="4">
    <source>
        <dbReference type="Proteomes" id="UP000542742"/>
    </source>
</evidence>
<dbReference type="InterPro" id="IPR011051">
    <property type="entry name" value="RmlC_Cupin_sf"/>
</dbReference>
<comment type="caution">
    <text evidence="3">The sequence shown here is derived from an EMBL/GenBank/DDBJ whole genome shotgun (WGS) entry which is preliminary data.</text>
</comment>
<evidence type="ECO:0000313" key="3">
    <source>
        <dbReference type="EMBL" id="MBB4697312.1"/>
    </source>
</evidence>
<dbReference type="PANTHER" id="PTHR36114">
    <property type="entry name" value="16.7 KDA PROTEIN IN WHIE LOCUS"/>
    <property type="match status" value="1"/>
</dbReference>
<accession>A0A7W7G5T0</accession>
<organism evidence="3 4">
    <name type="scientific">Paractinoplanes abujensis</name>
    <dbReference type="NCBI Taxonomy" id="882441"/>
    <lineage>
        <taxon>Bacteria</taxon>
        <taxon>Bacillati</taxon>
        <taxon>Actinomycetota</taxon>
        <taxon>Actinomycetes</taxon>
        <taxon>Micromonosporales</taxon>
        <taxon>Micromonosporaceae</taxon>
        <taxon>Paractinoplanes</taxon>
    </lineage>
</organism>
<keyword evidence="3" id="KW-0560">Oxidoreductase</keyword>
<evidence type="ECO:0000256" key="1">
    <source>
        <dbReference type="SAM" id="MobiDB-lite"/>
    </source>
</evidence>
<dbReference type="CDD" id="cd02226">
    <property type="entry name" value="cupin_YdbB-like"/>
    <property type="match status" value="1"/>
</dbReference>
<dbReference type="InterPro" id="IPR014710">
    <property type="entry name" value="RmlC-like_jellyroll"/>
</dbReference>
<feature type="domain" description="Cupin type-2" evidence="2">
    <location>
        <begin position="30"/>
        <end position="99"/>
    </location>
</feature>
<dbReference type="RefSeq" id="WP_184955444.1">
    <property type="nucleotide sequence ID" value="NZ_BOMC01000016.1"/>
</dbReference>
<evidence type="ECO:0000259" key="2">
    <source>
        <dbReference type="Pfam" id="PF07883"/>
    </source>
</evidence>
<dbReference type="AlphaFoldDB" id="A0A7W7G5T0"/>